<dbReference type="Pfam" id="PF00719">
    <property type="entry name" value="Pyrophosphatase"/>
    <property type="match status" value="1"/>
</dbReference>
<dbReference type="AlphaFoldDB" id="A0A3E1YH11"/>
<evidence type="ECO:0000256" key="3">
    <source>
        <dbReference type="ARBA" id="ARBA00022723"/>
    </source>
</evidence>
<evidence type="ECO:0000256" key="5">
    <source>
        <dbReference type="ARBA" id="ARBA00022842"/>
    </source>
</evidence>
<dbReference type="GO" id="GO:0006796">
    <property type="term" value="P:phosphate-containing compound metabolic process"/>
    <property type="evidence" value="ECO:0007669"/>
    <property type="project" value="InterPro"/>
</dbReference>
<dbReference type="InterPro" id="IPR036649">
    <property type="entry name" value="Pyrophosphatase_sf"/>
</dbReference>
<reference evidence="6 7" key="1">
    <citation type="submission" date="2018-07" db="EMBL/GenBank/DDBJ databases">
        <title>Chitinophaga K2CV101002-2 sp. nov., isolated from a monsoon evergreen broad-leaved forest soil.</title>
        <authorList>
            <person name="Lv Y."/>
        </authorList>
    </citation>
    <scope>NUCLEOTIDE SEQUENCE [LARGE SCALE GENOMIC DNA]</scope>
    <source>
        <strain evidence="6 7">GDMCC 1.1288</strain>
    </source>
</reference>
<comment type="caution">
    <text evidence="6">The sequence shown here is derived from an EMBL/GenBank/DDBJ whole genome shotgun (WGS) entry which is preliminary data.</text>
</comment>
<name>A0A3E1YH11_9BACT</name>
<evidence type="ECO:0000256" key="2">
    <source>
        <dbReference type="ARBA" id="ARBA00012146"/>
    </source>
</evidence>
<keyword evidence="3" id="KW-0479">Metal-binding</keyword>
<organism evidence="6 7">
    <name type="scientific">Chitinophaga silvatica</name>
    <dbReference type="NCBI Taxonomy" id="2282649"/>
    <lineage>
        <taxon>Bacteria</taxon>
        <taxon>Pseudomonadati</taxon>
        <taxon>Bacteroidota</taxon>
        <taxon>Chitinophagia</taxon>
        <taxon>Chitinophagales</taxon>
        <taxon>Chitinophagaceae</taxon>
        <taxon>Chitinophaga</taxon>
    </lineage>
</organism>
<dbReference type="EMBL" id="QPMM01000001">
    <property type="protein sequence ID" value="RFS26644.1"/>
    <property type="molecule type" value="Genomic_DNA"/>
</dbReference>
<comment type="cofactor">
    <cofactor evidence="1">
        <name>Mg(2+)</name>
        <dbReference type="ChEBI" id="CHEBI:18420"/>
    </cofactor>
</comment>
<dbReference type="InterPro" id="IPR008162">
    <property type="entry name" value="Pyrophosphatase"/>
</dbReference>
<dbReference type="OrthoDB" id="5187599at2"/>
<dbReference type="GO" id="GO:0005737">
    <property type="term" value="C:cytoplasm"/>
    <property type="evidence" value="ECO:0007669"/>
    <property type="project" value="InterPro"/>
</dbReference>
<dbReference type="Gene3D" id="3.90.80.10">
    <property type="entry name" value="Inorganic pyrophosphatase"/>
    <property type="match status" value="1"/>
</dbReference>
<dbReference type="Proteomes" id="UP000260644">
    <property type="component" value="Unassembled WGS sequence"/>
</dbReference>
<evidence type="ECO:0000313" key="6">
    <source>
        <dbReference type="EMBL" id="RFS26644.1"/>
    </source>
</evidence>
<evidence type="ECO:0000313" key="7">
    <source>
        <dbReference type="Proteomes" id="UP000260644"/>
    </source>
</evidence>
<dbReference type="PROSITE" id="PS00387">
    <property type="entry name" value="PPASE"/>
    <property type="match status" value="1"/>
</dbReference>
<evidence type="ECO:0000256" key="4">
    <source>
        <dbReference type="ARBA" id="ARBA00022801"/>
    </source>
</evidence>
<gene>
    <name evidence="6" type="ORF">DVR12_02315</name>
</gene>
<proteinExistence type="predicted"/>
<accession>A0A3E1YH11</accession>
<dbReference type="GO" id="GO:0004427">
    <property type="term" value="F:inorganic diphosphate phosphatase activity"/>
    <property type="evidence" value="ECO:0007669"/>
    <property type="project" value="UniProtKB-EC"/>
</dbReference>
<evidence type="ECO:0000256" key="1">
    <source>
        <dbReference type="ARBA" id="ARBA00001946"/>
    </source>
</evidence>
<dbReference type="PANTHER" id="PTHR10286">
    <property type="entry name" value="INORGANIC PYROPHOSPHATASE"/>
    <property type="match status" value="1"/>
</dbReference>
<protein>
    <recommendedName>
        <fullName evidence="2">inorganic diphosphatase</fullName>
        <ecNumber evidence="2">3.6.1.1</ecNumber>
    </recommendedName>
</protein>
<dbReference type="EC" id="3.6.1.1" evidence="2"/>
<sequence length="169" mass="19440">MKIMKAIIETPKGSSMKYDYNPEIHLFELSKILPAGMVFPYDFGFIPETKGEDGDPLDVIIISEFHSFTGCVLPCRIIGAIEAQQSTHRKGKEVFIRNDRYIAIPVSSSIFEKVKNITDLPKKIMFELAMFFEDYNKIEDKMFIPQANIKSKKAIKEILKNKKLEMNIK</sequence>
<keyword evidence="5" id="KW-0460">Magnesium</keyword>
<dbReference type="RefSeq" id="WP_116973835.1">
    <property type="nucleotide sequence ID" value="NZ_QPMM01000001.1"/>
</dbReference>
<dbReference type="GO" id="GO:0000287">
    <property type="term" value="F:magnesium ion binding"/>
    <property type="evidence" value="ECO:0007669"/>
    <property type="project" value="InterPro"/>
</dbReference>
<keyword evidence="7" id="KW-1185">Reference proteome</keyword>
<keyword evidence="4" id="KW-0378">Hydrolase</keyword>
<dbReference type="SUPFAM" id="SSF50324">
    <property type="entry name" value="Inorganic pyrophosphatase"/>
    <property type="match status" value="1"/>
</dbReference>